<evidence type="ECO:0000256" key="13">
    <source>
        <dbReference type="ARBA" id="ARBA00022840"/>
    </source>
</evidence>
<feature type="domain" description="Mur ligase C-terminal" evidence="24">
    <location>
        <begin position="319"/>
        <end position="428"/>
    </location>
</feature>
<dbReference type="EMBL" id="JAPHEH010000001">
    <property type="protein sequence ID" value="MDG4476416.1"/>
    <property type="molecule type" value="Genomic_DNA"/>
</dbReference>
<dbReference type="GO" id="GO:0046872">
    <property type="term" value="F:metal ion binding"/>
    <property type="evidence" value="ECO:0007669"/>
    <property type="project" value="UniProtKB-KW"/>
</dbReference>
<evidence type="ECO:0000256" key="6">
    <source>
        <dbReference type="ARBA" id="ARBA00011245"/>
    </source>
</evidence>
<dbReference type="FunFam" id="3.40.1190.10:FF:000004">
    <property type="entry name" value="Dihydrofolate synthase/folylpolyglutamate synthase"/>
    <property type="match status" value="1"/>
</dbReference>
<dbReference type="InterPro" id="IPR013221">
    <property type="entry name" value="Mur_ligase_cen"/>
</dbReference>
<evidence type="ECO:0000256" key="5">
    <source>
        <dbReference type="ARBA" id="ARBA00008276"/>
    </source>
</evidence>
<gene>
    <name evidence="26" type="ORF">OLX77_09635</name>
</gene>
<keyword evidence="12 23" id="KW-0547">Nucleotide-binding</keyword>
<dbReference type="RefSeq" id="WP_307633383.1">
    <property type="nucleotide sequence ID" value="NZ_JAPHEH010000001.1"/>
</dbReference>
<dbReference type="EC" id="6.3.2.17" evidence="8"/>
<dbReference type="Pfam" id="PF02875">
    <property type="entry name" value="Mur_ligase_C"/>
    <property type="match status" value="1"/>
</dbReference>
<dbReference type="InterPro" id="IPR001645">
    <property type="entry name" value="Folylpolyglutamate_synth"/>
</dbReference>
<dbReference type="EC" id="6.3.2.12" evidence="7"/>
<evidence type="ECO:0000259" key="25">
    <source>
        <dbReference type="Pfam" id="PF08245"/>
    </source>
</evidence>
<evidence type="ECO:0000256" key="18">
    <source>
        <dbReference type="ARBA" id="ARBA00032510"/>
    </source>
</evidence>
<dbReference type="InterPro" id="IPR036615">
    <property type="entry name" value="Mur_ligase_C_dom_sf"/>
</dbReference>
<keyword evidence="10 23" id="KW-0436">Ligase</keyword>
<comment type="catalytic activity">
    <reaction evidence="19">
        <text>(6S)-5,6,7,8-tetrahydrofolyl-(gamma-L-Glu)(n) + L-glutamate + ATP = (6S)-5,6,7,8-tetrahydrofolyl-(gamma-L-Glu)(n+1) + ADP + phosphate + H(+)</text>
        <dbReference type="Rhea" id="RHEA:10580"/>
        <dbReference type="Rhea" id="RHEA-COMP:14738"/>
        <dbReference type="Rhea" id="RHEA-COMP:14740"/>
        <dbReference type="ChEBI" id="CHEBI:15378"/>
        <dbReference type="ChEBI" id="CHEBI:29985"/>
        <dbReference type="ChEBI" id="CHEBI:30616"/>
        <dbReference type="ChEBI" id="CHEBI:43474"/>
        <dbReference type="ChEBI" id="CHEBI:141005"/>
        <dbReference type="ChEBI" id="CHEBI:456216"/>
        <dbReference type="EC" id="6.3.2.17"/>
    </reaction>
</comment>
<keyword evidence="13 23" id="KW-0067">ATP-binding</keyword>
<comment type="caution">
    <text evidence="26">The sequence shown here is derived from an EMBL/GenBank/DDBJ whole genome shotgun (WGS) entry which is preliminary data.</text>
</comment>
<dbReference type="PROSITE" id="PS01012">
    <property type="entry name" value="FOLYLPOLYGLU_SYNT_2"/>
    <property type="match status" value="1"/>
</dbReference>
<dbReference type="GO" id="GO:0004326">
    <property type="term" value="F:tetrahydrofolylpolyglutamate synthase activity"/>
    <property type="evidence" value="ECO:0007669"/>
    <property type="project" value="UniProtKB-EC"/>
</dbReference>
<keyword evidence="15" id="KW-0289">Folate biosynthesis</keyword>
<comment type="function">
    <text evidence="2">Functions in two distinct reactions of the de novo folate biosynthetic pathway. Catalyzes the addition of a glutamate residue to dihydropteroate (7,8-dihydropteroate or H2Pte) to form dihydrofolate (7,8-dihydrofolate monoglutamate or H2Pte-Glu). Also catalyzes successive additions of L-glutamate to tetrahydrofolate or 10-formyltetrahydrofolate or 5,10-methylenetetrahydrofolate, leading to folylpolyglutamate derivatives.</text>
</comment>
<evidence type="ECO:0000256" key="9">
    <source>
        <dbReference type="ARBA" id="ARBA00019357"/>
    </source>
</evidence>
<evidence type="ECO:0000256" key="17">
    <source>
        <dbReference type="ARBA" id="ARBA00030592"/>
    </source>
</evidence>
<evidence type="ECO:0000256" key="14">
    <source>
        <dbReference type="ARBA" id="ARBA00022842"/>
    </source>
</evidence>
<evidence type="ECO:0000256" key="11">
    <source>
        <dbReference type="ARBA" id="ARBA00022723"/>
    </source>
</evidence>
<keyword evidence="27" id="KW-1185">Reference proteome</keyword>
<evidence type="ECO:0000256" key="4">
    <source>
        <dbReference type="ARBA" id="ARBA00005150"/>
    </source>
</evidence>
<dbReference type="GO" id="GO:0008841">
    <property type="term" value="F:dihydrofolate synthase activity"/>
    <property type="evidence" value="ECO:0007669"/>
    <property type="project" value="UniProtKB-EC"/>
</dbReference>
<feature type="domain" description="Mur ligase central" evidence="25">
    <location>
        <begin position="45"/>
        <end position="263"/>
    </location>
</feature>
<sequence length="445" mass="48126">MMQYQEAWTFLDNLQFFKIKLGLESMSQFLESVGNPHRALRFLHVAGTNGKGSVSTTLREILTRAGYRVGLYTSPHLSCVRERFRLDDRFISEEEFARQAGVIREVLGERQITYFEFATALALLWFAEEQVDVAILEVGMGGRLDATNVVTPLVSVITNVSMDHEQYLGNTLAAVAYEKAGVIKPGVPVVAGVSADESLAVVEEVCRERKAPLFLLGREFATLRGEEGGWEYRGIDSSHSLTGLQCRLKGGYQIGNAALALAALELVSGVLPVDGEAIRQGLLSVAWPGRLEYFCLADGKQVECPAESATDQTPTLRRYLLDGAHNPAGVESLLDALVSEFSYVRLILVWGCMADKDVAATLTAIAPLADRIIFTRPESERSATVAQLTAILPEEDRAKAQGAATVAESLAMAADLADSGDLICVAGSLYLVGAARKILLGEVAP</sequence>
<reference evidence="26" key="2">
    <citation type="submission" date="2022-10" db="EMBL/GenBank/DDBJ databases">
        <authorList>
            <person name="Aronson H.S."/>
        </authorList>
    </citation>
    <scope>NUCLEOTIDE SEQUENCE</scope>
    <source>
        <strain evidence="26">RS19-109</strain>
    </source>
</reference>
<comment type="pathway">
    <text evidence="3">Cofactor biosynthesis; tetrahydrofolate biosynthesis; 7,8-dihydrofolate from 2-amino-4-hydroxy-6-hydroxymethyl-7,8-dihydropteridine diphosphate and 4-aminobenzoate: step 2/2.</text>
</comment>
<organism evidence="26 27">
    <name type="scientific">Thiovibrio frasassiensis</name>
    <dbReference type="NCBI Taxonomy" id="2984131"/>
    <lineage>
        <taxon>Bacteria</taxon>
        <taxon>Pseudomonadati</taxon>
        <taxon>Thermodesulfobacteriota</taxon>
        <taxon>Desulfobulbia</taxon>
        <taxon>Desulfobulbales</taxon>
        <taxon>Thiovibrionaceae</taxon>
        <taxon>Thiovibrio</taxon>
    </lineage>
</organism>
<evidence type="ECO:0000256" key="19">
    <source>
        <dbReference type="ARBA" id="ARBA00047493"/>
    </source>
</evidence>
<evidence type="ECO:0000313" key="26">
    <source>
        <dbReference type="EMBL" id="MDG4476416.1"/>
    </source>
</evidence>
<comment type="pathway">
    <text evidence="4">Cofactor biosynthesis; tetrahydrofolylpolyglutamate biosynthesis.</text>
</comment>
<comment type="subunit">
    <text evidence="6">Monomer.</text>
</comment>
<dbReference type="InterPro" id="IPR004101">
    <property type="entry name" value="Mur_ligase_C"/>
</dbReference>
<evidence type="ECO:0000256" key="22">
    <source>
        <dbReference type="ARBA" id="ARBA00049161"/>
    </source>
</evidence>
<evidence type="ECO:0000256" key="7">
    <source>
        <dbReference type="ARBA" id="ARBA00013023"/>
    </source>
</evidence>
<dbReference type="PIRSF" id="PIRSF001563">
    <property type="entry name" value="Folylpolyglu_synth"/>
    <property type="match status" value="1"/>
</dbReference>
<reference evidence="26" key="1">
    <citation type="journal article" date="2022" name="bioRxiv">
        <title>Thiovibrio frasassiensisgen. nov., sp. nov., an autotrophic, elemental sulfur disproportionating bacterium isolated from sulfidic karst sediment, and proposal of Thiovibrionaceae fam. nov.</title>
        <authorList>
            <person name="Aronson H."/>
            <person name="Thomas C."/>
            <person name="Bhattacharyya M."/>
            <person name="Eckstein S."/>
            <person name="Jensen S."/>
            <person name="Barco R."/>
            <person name="Macalady J."/>
            <person name="Amend J."/>
        </authorList>
    </citation>
    <scope>NUCLEOTIDE SEQUENCE</scope>
    <source>
        <strain evidence="26">RS19-109</strain>
    </source>
</reference>
<dbReference type="Gene3D" id="3.40.1190.10">
    <property type="entry name" value="Mur-like, catalytic domain"/>
    <property type="match status" value="1"/>
</dbReference>
<evidence type="ECO:0000259" key="24">
    <source>
        <dbReference type="Pfam" id="PF02875"/>
    </source>
</evidence>
<comment type="similarity">
    <text evidence="5 23">Belongs to the folylpolyglutamate synthase family.</text>
</comment>
<comment type="cofactor">
    <cofactor evidence="1">
        <name>Mg(2+)</name>
        <dbReference type="ChEBI" id="CHEBI:18420"/>
    </cofactor>
</comment>
<dbReference type="SUPFAM" id="SSF53244">
    <property type="entry name" value="MurD-like peptide ligases, peptide-binding domain"/>
    <property type="match status" value="1"/>
</dbReference>
<comment type="catalytic activity">
    <reaction evidence="21">
        <text>(6R)-5,10-methylenetetrahydrofolyl-(gamma-L-Glu)(n) + L-glutamate + ATP = (6R)-5,10-methylenetetrahydrofolyl-(gamma-L-Glu)(n+1) + ADP + phosphate + H(+)</text>
        <dbReference type="Rhea" id="RHEA:51912"/>
        <dbReference type="Rhea" id="RHEA-COMP:13257"/>
        <dbReference type="Rhea" id="RHEA-COMP:13258"/>
        <dbReference type="ChEBI" id="CHEBI:15378"/>
        <dbReference type="ChEBI" id="CHEBI:29985"/>
        <dbReference type="ChEBI" id="CHEBI:30616"/>
        <dbReference type="ChEBI" id="CHEBI:43474"/>
        <dbReference type="ChEBI" id="CHEBI:136572"/>
        <dbReference type="ChEBI" id="CHEBI:456216"/>
        <dbReference type="EC" id="6.3.2.17"/>
    </reaction>
</comment>
<dbReference type="InterPro" id="IPR036565">
    <property type="entry name" value="Mur-like_cat_sf"/>
</dbReference>
<protein>
    <recommendedName>
        <fullName evidence="9">Dihydrofolate synthase/folylpolyglutamate synthase</fullName>
        <ecNumber evidence="7">6.3.2.12</ecNumber>
        <ecNumber evidence="8">6.3.2.17</ecNumber>
    </recommendedName>
    <alternativeName>
        <fullName evidence="18">Folylpoly-gamma-glutamate synthetase-dihydrofolate synthetase</fullName>
    </alternativeName>
    <alternativeName>
        <fullName evidence="16">Folylpolyglutamate synthetase</fullName>
    </alternativeName>
    <alternativeName>
        <fullName evidence="17">Tetrahydrofolylpolyglutamate synthase</fullName>
    </alternativeName>
</protein>
<keyword evidence="11" id="KW-0479">Metal-binding</keyword>
<comment type="catalytic activity">
    <reaction evidence="20">
        <text>10-formyltetrahydrofolyl-(gamma-L-Glu)(n) + L-glutamate + ATP = 10-formyltetrahydrofolyl-(gamma-L-Glu)(n+1) + ADP + phosphate + H(+)</text>
        <dbReference type="Rhea" id="RHEA:51904"/>
        <dbReference type="Rhea" id="RHEA-COMP:13088"/>
        <dbReference type="Rhea" id="RHEA-COMP:14300"/>
        <dbReference type="ChEBI" id="CHEBI:15378"/>
        <dbReference type="ChEBI" id="CHEBI:29985"/>
        <dbReference type="ChEBI" id="CHEBI:30616"/>
        <dbReference type="ChEBI" id="CHEBI:43474"/>
        <dbReference type="ChEBI" id="CHEBI:134413"/>
        <dbReference type="ChEBI" id="CHEBI:456216"/>
        <dbReference type="EC" id="6.3.2.17"/>
    </reaction>
</comment>
<proteinExistence type="inferred from homology"/>
<evidence type="ECO:0000256" key="12">
    <source>
        <dbReference type="ARBA" id="ARBA00022741"/>
    </source>
</evidence>
<accession>A0A9X4MFQ4</accession>
<evidence type="ECO:0000313" key="27">
    <source>
        <dbReference type="Proteomes" id="UP001154240"/>
    </source>
</evidence>
<comment type="catalytic activity">
    <reaction evidence="22">
        <text>7,8-dihydropteroate + L-glutamate + ATP = 7,8-dihydrofolate + ADP + phosphate + H(+)</text>
        <dbReference type="Rhea" id="RHEA:23584"/>
        <dbReference type="ChEBI" id="CHEBI:15378"/>
        <dbReference type="ChEBI" id="CHEBI:17839"/>
        <dbReference type="ChEBI" id="CHEBI:29985"/>
        <dbReference type="ChEBI" id="CHEBI:30616"/>
        <dbReference type="ChEBI" id="CHEBI:43474"/>
        <dbReference type="ChEBI" id="CHEBI:57451"/>
        <dbReference type="ChEBI" id="CHEBI:456216"/>
        <dbReference type="EC" id="6.3.2.12"/>
    </reaction>
</comment>
<evidence type="ECO:0000256" key="15">
    <source>
        <dbReference type="ARBA" id="ARBA00022909"/>
    </source>
</evidence>
<dbReference type="GO" id="GO:0005737">
    <property type="term" value="C:cytoplasm"/>
    <property type="evidence" value="ECO:0007669"/>
    <property type="project" value="TreeGrafter"/>
</dbReference>
<dbReference type="PANTHER" id="PTHR11136">
    <property type="entry name" value="FOLYLPOLYGLUTAMATE SYNTHASE-RELATED"/>
    <property type="match status" value="1"/>
</dbReference>
<evidence type="ECO:0000256" key="23">
    <source>
        <dbReference type="PIRNR" id="PIRNR001563"/>
    </source>
</evidence>
<keyword evidence="14" id="KW-0460">Magnesium</keyword>
<evidence type="ECO:0000256" key="10">
    <source>
        <dbReference type="ARBA" id="ARBA00022598"/>
    </source>
</evidence>
<dbReference type="GO" id="GO:0046656">
    <property type="term" value="P:folic acid biosynthetic process"/>
    <property type="evidence" value="ECO:0007669"/>
    <property type="project" value="UniProtKB-KW"/>
</dbReference>
<dbReference type="InterPro" id="IPR018109">
    <property type="entry name" value="Folylpolyglutamate_synth_CS"/>
</dbReference>
<evidence type="ECO:0000256" key="21">
    <source>
        <dbReference type="ARBA" id="ARBA00049035"/>
    </source>
</evidence>
<dbReference type="Gene3D" id="3.90.190.20">
    <property type="entry name" value="Mur ligase, C-terminal domain"/>
    <property type="match status" value="1"/>
</dbReference>
<evidence type="ECO:0000256" key="8">
    <source>
        <dbReference type="ARBA" id="ARBA00013025"/>
    </source>
</evidence>
<dbReference type="Proteomes" id="UP001154240">
    <property type="component" value="Unassembled WGS sequence"/>
</dbReference>
<name>A0A9X4MFQ4_9BACT</name>
<evidence type="ECO:0000256" key="2">
    <source>
        <dbReference type="ARBA" id="ARBA00002714"/>
    </source>
</evidence>
<dbReference type="NCBIfam" id="TIGR01499">
    <property type="entry name" value="folC"/>
    <property type="match status" value="1"/>
</dbReference>
<evidence type="ECO:0000256" key="1">
    <source>
        <dbReference type="ARBA" id="ARBA00001946"/>
    </source>
</evidence>
<evidence type="ECO:0000256" key="16">
    <source>
        <dbReference type="ARBA" id="ARBA00030048"/>
    </source>
</evidence>
<dbReference type="Pfam" id="PF08245">
    <property type="entry name" value="Mur_ligase_M"/>
    <property type="match status" value="1"/>
</dbReference>
<evidence type="ECO:0000256" key="20">
    <source>
        <dbReference type="ARBA" id="ARBA00047808"/>
    </source>
</evidence>
<dbReference type="GO" id="GO:0005524">
    <property type="term" value="F:ATP binding"/>
    <property type="evidence" value="ECO:0007669"/>
    <property type="project" value="UniProtKB-KW"/>
</dbReference>
<dbReference type="SUPFAM" id="SSF53623">
    <property type="entry name" value="MurD-like peptide ligases, catalytic domain"/>
    <property type="match status" value="1"/>
</dbReference>
<dbReference type="AlphaFoldDB" id="A0A9X4MFQ4"/>
<evidence type="ECO:0000256" key="3">
    <source>
        <dbReference type="ARBA" id="ARBA00004799"/>
    </source>
</evidence>
<dbReference type="PANTHER" id="PTHR11136:SF0">
    <property type="entry name" value="DIHYDROFOLATE SYNTHETASE-RELATED"/>
    <property type="match status" value="1"/>
</dbReference>